<dbReference type="Pfam" id="PF02738">
    <property type="entry name" value="MoCoBD_1"/>
    <property type="match status" value="1"/>
</dbReference>
<dbReference type="InterPro" id="IPR016208">
    <property type="entry name" value="Ald_Oxase/xanthine_DH-like"/>
</dbReference>
<accession>A0AA87NTT9</accession>
<dbReference type="InterPro" id="IPR037165">
    <property type="entry name" value="AldOxase/xan_DH_Mopterin-bd_sf"/>
</dbReference>
<dbReference type="Proteomes" id="UP000014634">
    <property type="component" value="Unassembled WGS sequence"/>
</dbReference>
<dbReference type="SMART" id="SM01008">
    <property type="entry name" value="Ald_Xan_dh_C"/>
    <property type="match status" value="1"/>
</dbReference>
<dbReference type="InterPro" id="IPR017697">
    <property type="entry name" value="Xdh"/>
</dbReference>
<dbReference type="PROSITE" id="PS51085">
    <property type="entry name" value="2FE2S_FER_2"/>
    <property type="match status" value="1"/>
</dbReference>
<dbReference type="GO" id="GO:0051537">
    <property type="term" value="F:2 iron, 2 sulfur cluster binding"/>
    <property type="evidence" value="ECO:0007669"/>
    <property type="project" value="InterPro"/>
</dbReference>
<dbReference type="Pfam" id="PF20256">
    <property type="entry name" value="MoCoBD_2"/>
    <property type="match status" value="1"/>
</dbReference>
<dbReference type="SUPFAM" id="SSF47741">
    <property type="entry name" value="CO dehydrogenase ISP C-domain like"/>
    <property type="match status" value="1"/>
</dbReference>
<dbReference type="GO" id="GO:0016491">
    <property type="term" value="F:oxidoreductase activity"/>
    <property type="evidence" value="ECO:0007669"/>
    <property type="project" value="UniProtKB-KW"/>
</dbReference>
<evidence type="ECO:0000256" key="3">
    <source>
        <dbReference type="ARBA" id="ARBA00023002"/>
    </source>
</evidence>
<evidence type="ECO:0000313" key="7">
    <source>
        <dbReference type="Proteomes" id="UP000014634"/>
    </source>
</evidence>
<dbReference type="Pfam" id="PF01799">
    <property type="entry name" value="Fer2_2"/>
    <property type="match status" value="1"/>
</dbReference>
<dbReference type="GO" id="GO:0005506">
    <property type="term" value="F:iron ion binding"/>
    <property type="evidence" value="ECO:0007669"/>
    <property type="project" value="InterPro"/>
</dbReference>
<evidence type="ECO:0000256" key="1">
    <source>
        <dbReference type="ARBA" id="ARBA00006849"/>
    </source>
</evidence>
<dbReference type="EMBL" id="ATFE01000005">
    <property type="protein sequence ID" value="EPF29353.1"/>
    <property type="molecule type" value="Genomic_DNA"/>
</dbReference>
<dbReference type="Gene3D" id="1.10.150.120">
    <property type="entry name" value="[2Fe-2S]-binding domain"/>
    <property type="match status" value="1"/>
</dbReference>
<evidence type="ECO:0000256" key="4">
    <source>
        <dbReference type="ARBA" id="ARBA00023004"/>
    </source>
</evidence>
<comment type="similarity">
    <text evidence="1">Belongs to the xanthine dehydrogenase family.</text>
</comment>
<dbReference type="SUPFAM" id="SSF56003">
    <property type="entry name" value="Molybdenum cofactor-binding domain"/>
    <property type="match status" value="1"/>
</dbReference>
<dbReference type="SUPFAM" id="SSF54292">
    <property type="entry name" value="2Fe-2S ferredoxin-like"/>
    <property type="match status" value="1"/>
</dbReference>
<dbReference type="SUPFAM" id="SSF54665">
    <property type="entry name" value="CO dehydrogenase molybdoprotein N-domain-like"/>
    <property type="match status" value="1"/>
</dbReference>
<keyword evidence="2" id="KW-0479">Metal-binding</keyword>
<evidence type="ECO:0000256" key="2">
    <source>
        <dbReference type="ARBA" id="ARBA00022723"/>
    </source>
</evidence>
<dbReference type="InterPro" id="IPR046867">
    <property type="entry name" value="AldOxase/xan_DH_MoCoBD2"/>
</dbReference>
<gene>
    <name evidence="6" type="ORF">HMPREF9195_00863</name>
</gene>
<dbReference type="InterPro" id="IPR000674">
    <property type="entry name" value="Ald_Oxase/Xan_DH_a/b"/>
</dbReference>
<dbReference type="Pfam" id="PF00111">
    <property type="entry name" value="Fer2"/>
    <property type="match status" value="1"/>
</dbReference>
<dbReference type="PROSITE" id="PS00197">
    <property type="entry name" value="2FE2S_FER_1"/>
    <property type="match status" value="1"/>
</dbReference>
<dbReference type="InterPro" id="IPR008274">
    <property type="entry name" value="AldOxase/xan_DH_MoCoBD1"/>
</dbReference>
<dbReference type="InterPro" id="IPR036884">
    <property type="entry name" value="2Fe-2S-bd_dom_sf"/>
</dbReference>
<keyword evidence="3" id="KW-0560">Oxidoreductase</keyword>
<dbReference type="PANTHER" id="PTHR11908:SF157">
    <property type="entry name" value="XANTHINE DEHYDROGENASE SUBUNIT D-RELATED"/>
    <property type="match status" value="1"/>
</dbReference>
<feature type="domain" description="2Fe-2S ferredoxin-type" evidence="5">
    <location>
        <begin position="11"/>
        <end position="85"/>
    </location>
</feature>
<dbReference type="InterPro" id="IPR002888">
    <property type="entry name" value="2Fe-2S-bd"/>
</dbReference>
<dbReference type="InterPro" id="IPR006058">
    <property type="entry name" value="2Fe2S_fd_BS"/>
</dbReference>
<reference evidence="6 7" key="1">
    <citation type="submission" date="2013-04" db="EMBL/GenBank/DDBJ databases">
        <title>The Genome Sequence of Treponema medium ATCC 700293.</title>
        <authorList>
            <consortium name="The Broad Institute Genomics Platform"/>
            <person name="Earl A."/>
            <person name="Ward D."/>
            <person name="Feldgarden M."/>
            <person name="Gevers D."/>
            <person name="Leonetti C."/>
            <person name="Blanton J.M."/>
            <person name="Dewhirst F.E."/>
            <person name="Izard J."/>
            <person name="Walker B."/>
            <person name="Young S."/>
            <person name="Zeng Q."/>
            <person name="Gargeya S."/>
            <person name="Fitzgerald M."/>
            <person name="Haas B."/>
            <person name="Abouelleil A."/>
            <person name="Allen A.W."/>
            <person name="Alvarado L."/>
            <person name="Arachchi H.M."/>
            <person name="Berlin A.M."/>
            <person name="Chapman S.B."/>
            <person name="Gainer-Dewar J."/>
            <person name="Goldberg J."/>
            <person name="Griggs A."/>
            <person name="Gujja S."/>
            <person name="Hansen M."/>
            <person name="Howarth C."/>
            <person name="Imamovic A."/>
            <person name="Ireland A."/>
            <person name="Larimer J."/>
            <person name="McCowan C."/>
            <person name="Murphy C."/>
            <person name="Pearson M."/>
            <person name="Poon T.W."/>
            <person name="Priest M."/>
            <person name="Roberts A."/>
            <person name="Saif S."/>
            <person name="Shea T."/>
            <person name="Sisk P."/>
            <person name="Sykes S."/>
            <person name="Wortman J."/>
            <person name="Nusbaum C."/>
            <person name="Birren B."/>
        </authorList>
    </citation>
    <scope>NUCLEOTIDE SEQUENCE [LARGE SCALE GENOMIC DNA]</scope>
    <source>
        <strain evidence="6 7">ATCC 700293</strain>
    </source>
</reference>
<dbReference type="NCBIfam" id="TIGR03311">
    <property type="entry name" value="Se_dep_XDH"/>
    <property type="match status" value="1"/>
</dbReference>
<dbReference type="Pfam" id="PF01315">
    <property type="entry name" value="Ald_Xan_dh_C"/>
    <property type="match status" value="1"/>
</dbReference>
<protein>
    <submittedName>
        <fullName evidence="6">Selenium-dependent molybdenum hydroxylase 1</fullName>
    </submittedName>
</protein>
<dbReference type="Gene3D" id="3.90.1170.50">
    <property type="entry name" value="Aldehyde oxidase/xanthine dehydrogenase, a/b hammerhead"/>
    <property type="match status" value="1"/>
</dbReference>
<dbReference type="AlphaFoldDB" id="A0AA87NTT9"/>
<dbReference type="Gene3D" id="3.30.365.10">
    <property type="entry name" value="Aldehyde oxidase/xanthine dehydrogenase, molybdopterin binding domain"/>
    <property type="match status" value="4"/>
</dbReference>
<dbReference type="Gene3D" id="3.10.20.30">
    <property type="match status" value="1"/>
</dbReference>
<dbReference type="InterPro" id="IPR012675">
    <property type="entry name" value="Beta-grasp_dom_sf"/>
</dbReference>
<dbReference type="PANTHER" id="PTHR11908">
    <property type="entry name" value="XANTHINE DEHYDROGENASE"/>
    <property type="match status" value="1"/>
</dbReference>
<keyword evidence="4" id="KW-0408">Iron</keyword>
<dbReference type="InterPro" id="IPR036010">
    <property type="entry name" value="2Fe-2S_ferredoxin-like_sf"/>
</dbReference>
<sequence length="882" mass="95267">MNGISFRMEYAMVSLTVNGRIVEAEENQKLVYFLRDSLHLTSVKNGCMEGACGTCTVLIDGKPMKACVQIMSRLAGKTITTLEGFPERELAVYQYAFAHCGAVQCGFCIPGMIICAKALIDGNPNPSSADVKQAIRNNICRCTGYVKIEEAILLAAKMFRENTPVPEGKTEATVGSSALRVDSYAKAAGTAEYADDMYPDGMLYGSAVRTAFPRAKVLSINTEEAEKMPGVHIVMTAEDLPGMQKIGHLKKDWDVLIPLGKETHYLGDAIVLIAAESRDILEAAKKAVKIEYEELPPVCSMAEAMAEDAPHVHEGGNLLSREHLVRGNTDEKLKNSKYVISQHYSVPPTEHAFLEPETAVAEPDGEGGIIVYSGDQGIYQTKRECAEATGLPIEKVRVIAKMVGGGFGGKEDMSVQHHAAILALKTGRPVKVSLSRKESIIIHPKRHAMEMDFTLGCDENGYLTGLKAVLHSDTGAYASLGGPVLQRACTHAAGPYNYQDIDILGCAWYTNNPPAGAFRGFGVTQSCFAVESCINLLAEKVGISPWEIRYRNAIRPGQVLPNGQYADDSTALVQTLEAVKPYYDAHPKAGIACAIKNSGLGVGIPDFGRTTLRLQADGVHIYSSAACIGQGVGTILLQIVSEVLELPRSLLHYETPDTKFAPDAGNTTASRQTVFTGESTRIAATDLKKALEEELHKRGKTGMLSEHQDVLPELFTALSGKEFFAEYTYPTDKIGSDKPHPVSHVAYGYATHLVDLDEEGKLAYVEAAHDIGRAINPISLQGQIEGGVVMSLGYALTEDYPLQKGVPTAKFGTLGLFKAPQVPPIKVDIIEHNDNELACGAKGVGEIASIPTAPAVALAYYNRDGIFRTKLPLENTPYSRKK</sequence>
<dbReference type="InterPro" id="IPR036856">
    <property type="entry name" value="Ald_Oxase/Xan_DH_a/b_sf"/>
</dbReference>
<evidence type="ECO:0000313" key="6">
    <source>
        <dbReference type="EMBL" id="EPF29353.1"/>
    </source>
</evidence>
<proteinExistence type="inferred from homology"/>
<dbReference type="CDD" id="cd00207">
    <property type="entry name" value="fer2"/>
    <property type="match status" value="1"/>
</dbReference>
<name>A0AA87NTT9_TREMD</name>
<evidence type="ECO:0000259" key="5">
    <source>
        <dbReference type="PROSITE" id="PS51085"/>
    </source>
</evidence>
<comment type="caution">
    <text evidence="6">The sequence shown here is derived from an EMBL/GenBank/DDBJ whole genome shotgun (WGS) entry which is preliminary data.</text>
</comment>
<organism evidence="6 7">
    <name type="scientific">Treponema medium ATCC 700293</name>
    <dbReference type="NCBI Taxonomy" id="1125700"/>
    <lineage>
        <taxon>Bacteria</taxon>
        <taxon>Pseudomonadati</taxon>
        <taxon>Spirochaetota</taxon>
        <taxon>Spirochaetia</taxon>
        <taxon>Spirochaetales</taxon>
        <taxon>Treponemataceae</taxon>
        <taxon>Treponema</taxon>
    </lineage>
</organism>
<dbReference type="InterPro" id="IPR001041">
    <property type="entry name" value="2Fe-2S_ferredoxin-type"/>
</dbReference>